<dbReference type="GO" id="GO:0019005">
    <property type="term" value="C:SCF ubiquitin ligase complex"/>
    <property type="evidence" value="ECO:0007669"/>
    <property type="project" value="InterPro"/>
</dbReference>
<sequence>MAQILETGETIEPFSAQISDEFCINDHQDLLIEVLKRLDGRSLGAAACVCRQWCSIARNDSLWEHLCFRHVSPPPVGVRPVVSALGGYRRLYMVCVRPVLSRLKRRRVGGESEVVRRVWNQHEVELSLSLFCVEYYERLLVGGGRVAGDSPASSLKFLCMPVNPRSSHLRPPPKSIIAGHHPTPVVAGHHPALVVADHLPDPVISRTSCWVFDAFTRKTQHLNTAKPIDLETHHSMSNLKKCSNPCKTKKVPIEAFSNDFNHLWDSKFYTEEAEEVIAMVWFRRNDSGGHCQRNCSADFRRSPATTDSDEL</sequence>
<dbReference type="InterPro" id="IPR044184">
    <property type="entry name" value="SNE/GID2"/>
</dbReference>
<feature type="domain" description="F-box" evidence="1">
    <location>
        <begin position="28"/>
        <end position="66"/>
    </location>
</feature>
<keyword evidence="3" id="KW-1185">Reference proteome</keyword>
<dbReference type="SMART" id="SM00256">
    <property type="entry name" value="FBOX"/>
    <property type="match status" value="1"/>
</dbReference>
<dbReference type="Proteomes" id="UP001408789">
    <property type="component" value="Unassembled WGS sequence"/>
</dbReference>
<protein>
    <recommendedName>
        <fullName evidence="1">F-box domain-containing protein</fullName>
    </recommendedName>
</protein>
<dbReference type="PANTHER" id="PTHR47750">
    <property type="entry name" value="F-BOX PROTEIN SNE"/>
    <property type="match status" value="1"/>
</dbReference>
<dbReference type="SUPFAM" id="SSF81383">
    <property type="entry name" value="F-box domain"/>
    <property type="match status" value="1"/>
</dbReference>
<dbReference type="PANTHER" id="PTHR47750:SF1">
    <property type="entry name" value="F-BOX PROTEIN SNE"/>
    <property type="match status" value="1"/>
</dbReference>
<dbReference type="GO" id="GO:0009740">
    <property type="term" value="P:gibberellic acid mediated signaling pathway"/>
    <property type="evidence" value="ECO:0007669"/>
    <property type="project" value="TreeGrafter"/>
</dbReference>
<dbReference type="Gene3D" id="1.20.1280.50">
    <property type="match status" value="1"/>
</dbReference>
<organism evidence="2 3">
    <name type="scientific">Deinandra increscens subsp. villosa</name>
    <dbReference type="NCBI Taxonomy" id="3103831"/>
    <lineage>
        <taxon>Eukaryota</taxon>
        <taxon>Viridiplantae</taxon>
        <taxon>Streptophyta</taxon>
        <taxon>Embryophyta</taxon>
        <taxon>Tracheophyta</taxon>
        <taxon>Spermatophyta</taxon>
        <taxon>Magnoliopsida</taxon>
        <taxon>eudicotyledons</taxon>
        <taxon>Gunneridae</taxon>
        <taxon>Pentapetalae</taxon>
        <taxon>asterids</taxon>
        <taxon>campanulids</taxon>
        <taxon>Asterales</taxon>
        <taxon>Asteraceae</taxon>
        <taxon>Asteroideae</taxon>
        <taxon>Heliantheae alliance</taxon>
        <taxon>Madieae</taxon>
        <taxon>Madiinae</taxon>
        <taxon>Deinandra</taxon>
    </lineage>
</organism>
<reference evidence="2 3" key="1">
    <citation type="submission" date="2024-04" db="EMBL/GenBank/DDBJ databases">
        <title>The reference genome of an endangered Asteraceae, Deinandra increscens subsp. villosa, native to the Central Coast of California.</title>
        <authorList>
            <person name="Guilliams M."/>
            <person name="Hasenstab-Lehman K."/>
            <person name="Meyer R."/>
            <person name="Mcevoy S."/>
        </authorList>
    </citation>
    <scope>NUCLEOTIDE SEQUENCE [LARGE SCALE GENOMIC DNA]</scope>
    <source>
        <tissue evidence="2">Leaf</tissue>
    </source>
</reference>
<name>A0AAP0CP96_9ASTR</name>
<evidence type="ECO:0000313" key="2">
    <source>
        <dbReference type="EMBL" id="KAK9060409.1"/>
    </source>
</evidence>
<proteinExistence type="predicted"/>
<dbReference type="InterPro" id="IPR036047">
    <property type="entry name" value="F-box-like_dom_sf"/>
</dbReference>
<evidence type="ECO:0000313" key="3">
    <source>
        <dbReference type="Proteomes" id="UP001408789"/>
    </source>
</evidence>
<dbReference type="CDD" id="cd22151">
    <property type="entry name" value="F-box_AtGID2-like"/>
    <property type="match status" value="1"/>
</dbReference>
<evidence type="ECO:0000259" key="1">
    <source>
        <dbReference type="SMART" id="SM00256"/>
    </source>
</evidence>
<dbReference type="EMBL" id="JBCNJP010000020">
    <property type="protein sequence ID" value="KAK9060409.1"/>
    <property type="molecule type" value="Genomic_DNA"/>
</dbReference>
<dbReference type="InterPro" id="IPR001810">
    <property type="entry name" value="F-box_dom"/>
</dbReference>
<dbReference type="GO" id="GO:0009937">
    <property type="term" value="P:regulation of gibberellic acid mediated signaling pathway"/>
    <property type="evidence" value="ECO:0007669"/>
    <property type="project" value="InterPro"/>
</dbReference>
<gene>
    <name evidence="2" type="ORF">SSX86_021113</name>
</gene>
<accession>A0AAP0CP96</accession>
<comment type="caution">
    <text evidence="2">The sequence shown here is derived from an EMBL/GenBank/DDBJ whole genome shotgun (WGS) entry which is preliminary data.</text>
</comment>
<dbReference type="Pfam" id="PF12937">
    <property type="entry name" value="F-box-like"/>
    <property type="match status" value="1"/>
</dbReference>
<dbReference type="AlphaFoldDB" id="A0AAP0CP96"/>